<proteinExistence type="predicted"/>
<evidence type="ECO:0008006" key="8">
    <source>
        <dbReference type="Google" id="ProtNLM"/>
    </source>
</evidence>
<organism evidence="6 7">
    <name type="scientific">Dissophora globulifera</name>
    <dbReference type="NCBI Taxonomy" id="979702"/>
    <lineage>
        <taxon>Eukaryota</taxon>
        <taxon>Fungi</taxon>
        <taxon>Fungi incertae sedis</taxon>
        <taxon>Mucoromycota</taxon>
        <taxon>Mortierellomycotina</taxon>
        <taxon>Mortierellomycetes</taxon>
        <taxon>Mortierellales</taxon>
        <taxon>Mortierellaceae</taxon>
        <taxon>Dissophora</taxon>
    </lineage>
</organism>
<reference evidence="6" key="1">
    <citation type="journal article" date="2020" name="Fungal Divers.">
        <title>Resolving the Mortierellaceae phylogeny through synthesis of multi-gene phylogenetics and phylogenomics.</title>
        <authorList>
            <person name="Vandepol N."/>
            <person name="Liber J."/>
            <person name="Desiro A."/>
            <person name="Na H."/>
            <person name="Kennedy M."/>
            <person name="Barry K."/>
            <person name="Grigoriev I.V."/>
            <person name="Miller A.N."/>
            <person name="O'Donnell K."/>
            <person name="Stajich J.E."/>
            <person name="Bonito G."/>
        </authorList>
    </citation>
    <scope>NUCLEOTIDE SEQUENCE</scope>
    <source>
        <strain evidence="6">REB-010B</strain>
    </source>
</reference>
<accession>A0A9P6UNP7</accession>
<dbReference type="SUPFAM" id="SSF56784">
    <property type="entry name" value="HAD-like"/>
    <property type="match status" value="1"/>
</dbReference>
<gene>
    <name evidence="6" type="ORF">BGZ99_009312</name>
</gene>
<dbReference type="Proteomes" id="UP000738325">
    <property type="component" value="Unassembled WGS sequence"/>
</dbReference>
<dbReference type="EMBL" id="JAAAIP010000783">
    <property type="protein sequence ID" value="KAG0312717.1"/>
    <property type="molecule type" value="Genomic_DNA"/>
</dbReference>
<dbReference type="InterPro" id="IPR023214">
    <property type="entry name" value="HAD_sf"/>
</dbReference>
<evidence type="ECO:0000256" key="1">
    <source>
        <dbReference type="ARBA" id="ARBA00001946"/>
    </source>
</evidence>
<comment type="caution">
    <text evidence="6">The sequence shown here is derived from an EMBL/GenBank/DDBJ whole genome shotgun (WGS) entry which is preliminary data.</text>
</comment>
<dbReference type="AlphaFoldDB" id="A0A9P6UNP7"/>
<name>A0A9P6UNP7_9FUNG</name>
<dbReference type="Gene3D" id="3.40.50.1000">
    <property type="entry name" value="HAD superfamily/HAD-like"/>
    <property type="match status" value="1"/>
</dbReference>
<dbReference type="GO" id="GO:0016791">
    <property type="term" value="F:phosphatase activity"/>
    <property type="evidence" value="ECO:0007669"/>
    <property type="project" value="InterPro"/>
</dbReference>
<keyword evidence="7" id="KW-1185">Reference proteome</keyword>
<keyword evidence="3" id="KW-0378">Hydrolase</keyword>
<dbReference type="NCBIfam" id="TIGR01489">
    <property type="entry name" value="DKMTPPase-SF"/>
    <property type="match status" value="1"/>
</dbReference>
<dbReference type="InterPro" id="IPR036412">
    <property type="entry name" value="HAD-like_sf"/>
</dbReference>
<evidence type="ECO:0000256" key="2">
    <source>
        <dbReference type="ARBA" id="ARBA00022723"/>
    </source>
</evidence>
<dbReference type="InterPro" id="IPR016965">
    <property type="entry name" value="Pase_PHOSPHO-typ"/>
</dbReference>
<feature type="region of interest" description="Disordered" evidence="5">
    <location>
        <begin position="285"/>
        <end position="304"/>
    </location>
</feature>
<evidence type="ECO:0000256" key="5">
    <source>
        <dbReference type="SAM" id="MobiDB-lite"/>
    </source>
</evidence>
<dbReference type="Pfam" id="PF06888">
    <property type="entry name" value="Put_Phosphatase"/>
    <property type="match status" value="1"/>
</dbReference>
<comment type="cofactor">
    <cofactor evidence="1">
        <name>Mg(2+)</name>
        <dbReference type="ChEBI" id="CHEBI:18420"/>
    </cofactor>
</comment>
<dbReference type="GO" id="GO:0046872">
    <property type="term" value="F:metal ion binding"/>
    <property type="evidence" value="ECO:0007669"/>
    <property type="project" value="UniProtKB-KW"/>
</dbReference>
<dbReference type="PANTHER" id="PTHR20889:SF12">
    <property type="entry name" value="LP01149P"/>
    <property type="match status" value="1"/>
</dbReference>
<evidence type="ECO:0000313" key="7">
    <source>
        <dbReference type="Proteomes" id="UP000738325"/>
    </source>
</evidence>
<dbReference type="InterPro" id="IPR006384">
    <property type="entry name" value="HAD_hydro_PyrdxlP_Pase-like"/>
</dbReference>
<keyword evidence="4" id="KW-0460">Magnesium</keyword>
<dbReference type="PANTHER" id="PTHR20889">
    <property type="entry name" value="PHOSPHATASE, ORPHAN 1, 2"/>
    <property type="match status" value="1"/>
</dbReference>
<evidence type="ECO:0000256" key="4">
    <source>
        <dbReference type="ARBA" id="ARBA00022842"/>
    </source>
</evidence>
<dbReference type="NCBIfam" id="TIGR01488">
    <property type="entry name" value="HAD-SF-IB"/>
    <property type="match status" value="1"/>
</dbReference>
<keyword evidence="2" id="KW-0479">Metal-binding</keyword>
<protein>
    <recommendedName>
        <fullName evidence="8">Pyridoxal phosphate phosphatase</fullName>
    </recommendedName>
</protein>
<evidence type="ECO:0000256" key="3">
    <source>
        <dbReference type="ARBA" id="ARBA00022801"/>
    </source>
</evidence>
<evidence type="ECO:0000313" key="6">
    <source>
        <dbReference type="EMBL" id="KAG0312717.1"/>
    </source>
</evidence>
<dbReference type="OrthoDB" id="10267182at2759"/>
<sequence length="304" mass="33919">MLSTTSMPPAFSKRLFVFDFDWTLIEADSDHWVFEHLCKELYQEQLEAVGKVQWTDLQQRLLGELFDRGVSRDDIEKTLSQVPFAPEMIEALQLMKSQGAELYILSDANTIYINTVLKAYDIDHLFTGVITNPAEFDKRGRLNVVRFHGLDQPPHNCPLPCQPNLCKGQVLQKLIDAQTWQQVIYMGDSTNDFCPSTRLDTNDIVLARRGLLLEKEITERPELVHANVVYWNDATDVLRATEAILFNTLSSSSSSSSSSSMSATTTAASSTSSLLIDVSSSKAAEVLSPVESSDSRLHAQAVRA</sequence>